<reference evidence="1" key="1">
    <citation type="submission" date="2018-06" db="EMBL/GenBank/DDBJ databases">
        <authorList>
            <person name="Zhirakovskaya E."/>
        </authorList>
    </citation>
    <scope>NUCLEOTIDE SEQUENCE</scope>
</reference>
<evidence type="ECO:0000313" key="1">
    <source>
        <dbReference type="EMBL" id="VAW44952.1"/>
    </source>
</evidence>
<organism evidence="1">
    <name type="scientific">hydrothermal vent metagenome</name>
    <dbReference type="NCBI Taxonomy" id="652676"/>
    <lineage>
        <taxon>unclassified sequences</taxon>
        <taxon>metagenomes</taxon>
        <taxon>ecological metagenomes</taxon>
    </lineage>
</organism>
<gene>
    <name evidence="1" type="ORF">MNBD_GAMMA04-276</name>
</gene>
<proteinExistence type="predicted"/>
<accession>A0A3B0W119</accession>
<protein>
    <submittedName>
        <fullName evidence="1">Uncharacterized protein</fullName>
    </submittedName>
</protein>
<dbReference type="AlphaFoldDB" id="A0A3B0W119"/>
<sequence>MAGIFDPKGKTFALRLKAFLDDVKATHNLSIGKDSGRTVDWQQKHHVAHMFLYNSYKSTKPAKVDAGKRTIAWSHFSDPKILWNTVKFSDFLRTAKNIAPIKQGQKWKVGFEPDQKATEKHVKSLQAIAGIGNAGKAMVSSGLKPCGQPCKCGAGRSKHLDGVASDLNSSHLTALSSKLTVAKAGTLDDYLAKFGLHRPLLNHATSPEKWHVESKP</sequence>
<dbReference type="EMBL" id="UOFB01000066">
    <property type="protein sequence ID" value="VAW44952.1"/>
    <property type="molecule type" value="Genomic_DNA"/>
</dbReference>
<name>A0A3B0W119_9ZZZZ</name>